<dbReference type="PANTHER" id="PTHR21716:SF64">
    <property type="entry name" value="AI-2 TRANSPORT PROTEIN TQSA"/>
    <property type="match status" value="1"/>
</dbReference>
<feature type="transmembrane region" description="Helical" evidence="6">
    <location>
        <begin position="121"/>
        <end position="143"/>
    </location>
</feature>
<evidence type="ECO:0000256" key="2">
    <source>
        <dbReference type="ARBA" id="ARBA00009773"/>
    </source>
</evidence>
<dbReference type="AlphaFoldDB" id="A0A382G927"/>
<feature type="transmembrane region" description="Helical" evidence="6">
    <location>
        <begin position="189"/>
        <end position="213"/>
    </location>
</feature>
<dbReference type="GO" id="GO:0016020">
    <property type="term" value="C:membrane"/>
    <property type="evidence" value="ECO:0007669"/>
    <property type="project" value="UniProtKB-SubCell"/>
</dbReference>
<comment type="subcellular location">
    <subcellularLocation>
        <location evidence="1">Membrane</location>
        <topology evidence="1">Multi-pass membrane protein</topology>
    </subcellularLocation>
</comment>
<dbReference type="GO" id="GO:0055085">
    <property type="term" value="P:transmembrane transport"/>
    <property type="evidence" value="ECO:0007669"/>
    <property type="project" value="TreeGrafter"/>
</dbReference>
<dbReference type="EMBL" id="UINC01054265">
    <property type="protein sequence ID" value="SVB71756.1"/>
    <property type="molecule type" value="Genomic_DNA"/>
</dbReference>
<dbReference type="InterPro" id="IPR002549">
    <property type="entry name" value="AI-2E-like"/>
</dbReference>
<evidence type="ECO:0000256" key="3">
    <source>
        <dbReference type="ARBA" id="ARBA00022692"/>
    </source>
</evidence>
<evidence type="ECO:0008006" key="8">
    <source>
        <dbReference type="Google" id="ProtNLM"/>
    </source>
</evidence>
<reference evidence="7" key="1">
    <citation type="submission" date="2018-05" db="EMBL/GenBank/DDBJ databases">
        <authorList>
            <person name="Lanie J.A."/>
            <person name="Ng W.-L."/>
            <person name="Kazmierczak K.M."/>
            <person name="Andrzejewski T.M."/>
            <person name="Davidsen T.M."/>
            <person name="Wayne K.J."/>
            <person name="Tettelin H."/>
            <person name="Glass J.I."/>
            <person name="Rusch D."/>
            <person name="Podicherti R."/>
            <person name="Tsui H.-C.T."/>
            <person name="Winkler M.E."/>
        </authorList>
    </citation>
    <scope>NUCLEOTIDE SEQUENCE</scope>
</reference>
<organism evidence="7">
    <name type="scientific">marine metagenome</name>
    <dbReference type="NCBI Taxonomy" id="408172"/>
    <lineage>
        <taxon>unclassified sequences</taxon>
        <taxon>metagenomes</taxon>
        <taxon>ecological metagenomes</taxon>
    </lineage>
</organism>
<evidence type="ECO:0000256" key="5">
    <source>
        <dbReference type="ARBA" id="ARBA00023136"/>
    </source>
</evidence>
<sequence length="251" mass="27255">FGFPVQDYLTVEVFDPGVAVDFFGKTAASVVGFLTNTFLVLLIMGFILAEATVFLPKIKAISALRLDASRTEIYSIAPDRSRLTKIAGEVQDYLAIKTLISLATGLLIGLITWYLELDFPVLLGLIGFVMNYIPTVGSILAAIPAILLSLVQFGTLTNFGSVVISYFLINMVFGNVVEPNLLGKRLGLSTLVVVLSLLFWAWVWGPVGALLAVPLTMVVKIMLENTEDLRWIAILLDKSPSVENPGTDVSD</sequence>
<evidence type="ECO:0000256" key="1">
    <source>
        <dbReference type="ARBA" id="ARBA00004141"/>
    </source>
</evidence>
<name>A0A382G927_9ZZZZ</name>
<feature type="non-terminal residue" evidence="7">
    <location>
        <position position="1"/>
    </location>
</feature>
<proteinExistence type="inferred from homology"/>
<feature type="transmembrane region" description="Helical" evidence="6">
    <location>
        <begin position="33"/>
        <end position="55"/>
    </location>
</feature>
<dbReference type="PANTHER" id="PTHR21716">
    <property type="entry name" value="TRANSMEMBRANE PROTEIN"/>
    <property type="match status" value="1"/>
</dbReference>
<dbReference type="Pfam" id="PF01594">
    <property type="entry name" value="AI-2E_transport"/>
    <property type="match status" value="1"/>
</dbReference>
<accession>A0A382G927</accession>
<feature type="transmembrane region" description="Helical" evidence="6">
    <location>
        <begin position="150"/>
        <end position="169"/>
    </location>
</feature>
<evidence type="ECO:0000313" key="7">
    <source>
        <dbReference type="EMBL" id="SVB71756.1"/>
    </source>
</evidence>
<evidence type="ECO:0000256" key="4">
    <source>
        <dbReference type="ARBA" id="ARBA00022989"/>
    </source>
</evidence>
<keyword evidence="4 6" id="KW-1133">Transmembrane helix</keyword>
<keyword evidence="5 6" id="KW-0472">Membrane</keyword>
<protein>
    <recommendedName>
        <fullName evidence="8">AI-2E family transporter</fullName>
    </recommendedName>
</protein>
<evidence type="ECO:0000256" key="6">
    <source>
        <dbReference type="SAM" id="Phobius"/>
    </source>
</evidence>
<comment type="similarity">
    <text evidence="2">Belongs to the autoinducer-2 exporter (AI-2E) (TC 2.A.86) family.</text>
</comment>
<feature type="transmembrane region" description="Helical" evidence="6">
    <location>
        <begin position="94"/>
        <end position="115"/>
    </location>
</feature>
<gene>
    <name evidence="7" type="ORF">METZ01_LOCUS224610</name>
</gene>
<keyword evidence="3 6" id="KW-0812">Transmembrane</keyword>